<dbReference type="InterPro" id="IPR049311">
    <property type="entry name" value="GIY_YIG_cat"/>
</dbReference>
<evidence type="ECO:0000259" key="1">
    <source>
        <dbReference type="Pfam" id="PF20815"/>
    </source>
</evidence>
<organism evidence="2 3">
    <name type="scientific">Zobellia galactanivorans (strain DSM 12802 / CCUG 47099 / CIP 106680 / NCIMB 13871 / Dsij)</name>
    <dbReference type="NCBI Taxonomy" id="63186"/>
    <lineage>
        <taxon>Bacteria</taxon>
        <taxon>Pseudomonadati</taxon>
        <taxon>Bacteroidota</taxon>
        <taxon>Flavobacteriia</taxon>
        <taxon>Flavobacteriales</taxon>
        <taxon>Flavobacteriaceae</taxon>
        <taxon>Zobellia</taxon>
    </lineage>
</organism>
<feature type="domain" description="GIY-YIG catalytic" evidence="1">
    <location>
        <begin position="82"/>
        <end position="230"/>
    </location>
</feature>
<dbReference type="EMBL" id="FP476056">
    <property type="protein sequence ID" value="CAZ97535.1"/>
    <property type="molecule type" value="Genomic_DNA"/>
</dbReference>
<dbReference type="Proteomes" id="UP000008898">
    <property type="component" value="Chromosome"/>
</dbReference>
<dbReference type="AlphaFoldDB" id="G0L0N7"/>
<accession>G0L0N7</accession>
<sequence>MRRIGFYGSDDFGITDLQPADFESLISSGRIKIIGQANLKKETPRTTQTKELKVVDKPIEKGSFTLFDPKIHSSNDIPDNPGNYIVCLNEGSKLPSIGIECEMKSFQNLNVIYTGIAGKSLRKRDYRQHFTGNNAGSSTLRKSLGSLFGYPKVARDKDPTNGKTKFKENDEIKLSEWMKTNLVLYYKSNLNPDKLEDELIKEYNPPLNLSKNKNIENLNYRKRLSELRSKK</sequence>
<name>G0L0N7_ZOBGA</name>
<keyword evidence="3" id="KW-1185">Reference proteome</keyword>
<evidence type="ECO:0000313" key="3">
    <source>
        <dbReference type="Proteomes" id="UP000008898"/>
    </source>
</evidence>
<dbReference type="HOGENOM" id="CLU_1199424_0_0_10"/>
<gene>
    <name evidence="2" type="ordered locus">zobellia_3397</name>
</gene>
<reference evidence="2 3" key="2">
    <citation type="journal article" date="2012" name="Environ. Microbiol.">
        <title>Characterization of the first alginolytic operons in a marine bacterium: from their emergence in marine Flavobacteriia to their independent transfers to marine Proteobacteria and human gut Bacteroides.</title>
        <authorList>
            <person name="Thomas F."/>
            <person name="Barbeyron T."/>
            <person name="Tonon T."/>
            <person name="Genicot S."/>
            <person name="Czjzek M."/>
            <person name="Michel G."/>
        </authorList>
    </citation>
    <scope>NUCLEOTIDE SEQUENCE [LARGE SCALE GENOMIC DNA]</scope>
    <source>
        <strain evidence="3">DSM 12802 / CCUG 47099 / CIP 106680 / NCIMB 13871 / Dsij</strain>
    </source>
</reference>
<dbReference type="PATRIC" id="fig|63186.3.peg.3311"/>
<protein>
    <recommendedName>
        <fullName evidence="1">GIY-YIG catalytic domain-containing protein</fullName>
    </recommendedName>
</protein>
<evidence type="ECO:0000313" key="2">
    <source>
        <dbReference type="EMBL" id="CAZ97535.1"/>
    </source>
</evidence>
<reference evidence="3" key="1">
    <citation type="submission" date="2009-07" db="EMBL/GenBank/DDBJ databases">
        <title>Complete genome sequence of Zobellia galactanivorans Dsij.</title>
        <authorList>
            <consortium name="Genoscope - CEA"/>
        </authorList>
    </citation>
    <scope>NUCLEOTIDE SEQUENCE [LARGE SCALE GENOMIC DNA]</scope>
    <source>
        <strain evidence="3">DSM 12802 / CCUG 47099 / CIP 106680 / NCIMB 13871 / Dsij</strain>
    </source>
</reference>
<proteinExistence type="predicted"/>
<dbReference type="Pfam" id="PF20815">
    <property type="entry name" value="GIY_YIG_2"/>
    <property type="match status" value="1"/>
</dbReference>
<dbReference type="KEGG" id="zga:ZOBELLIA_3397"/>